<keyword evidence="4" id="KW-0288">FMN</keyword>
<dbReference type="PANTHER" id="PTHR48109">
    <property type="entry name" value="DIHYDROOROTATE DEHYDROGENASE (QUINONE), MITOCHONDRIAL-RELATED"/>
    <property type="match status" value="1"/>
</dbReference>
<evidence type="ECO:0000256" key="2">
    <source>
        <dbReference type="ARBA" id="ARBA00004725"/>
    </source>
</evidence>
<dbReference type="GO" id="GO:0006207">
    <property type="term" value="P:'de novo' pyrimidine nucleobase biosynthetic process"/>
    <property type="evidence" value="ECO:0007669"/>
    <property type="project" value="TreeGrafter"/>
</dbReference>
<dbReference type="InterPro" id="IPR012135">
    <property type="entry name" value="Dihydroorotate_DH_1_2"/>
</dbReference>
<dbReference type="STRING" id="655355.SAMN05216283_107170"/>
<dbReference type="GO" id="GO:0004152">
    <property type="term" value="F:dihydroorotate dehydrogenase activity"/>
    <property type="evidence" value="ECO:0007669"/>
    <property type="project" value="InterPro"/>
</dbReference>
<evidence type="ECO:0000256" key="5">
    <source>
        <dbReference type="ARBA" id="ARBA00022975"/>
    </source>
</evidence>
<evidence type="ECO:0000256" key="4">
    <source>
        <dbReference type="ARBA" id="ARBA00022643"/>
    </source>
</evidence>
<evidence type="ECO:0000313" key="8">
    <source>
        <dbReference type="EMBL" id="SFF48966.1"/>
    </source>
</evidence>
<dbReference type="NCBIfam" id="NF005741">
    <property type="entry name" value="PRK07565.1"/>
    <property type="match status" value="1"/>
</dbReference>
<dbReference type="RefSeq" id="WP_093920504.1">
    <property type="nucleotide sequence ID" value="NZ_FONW01000007.1"/>
</dbReference>
<evidence type="ECO:0000256" key="3">
    <source>
        <dbReference type="ARBA" id="ARBA00022630"/>
    </source>
</evidence>
<keyword evidence="9" id="KW-1185">Reference proteome</keyword>
<name>A0A1I2J7R2_9BACT</name>
<keyword evidence="6" id="KW-0560">Oxidoreductase</keyword>
<dbReference type="UniPathway" id="UPA00070"/>
<dbReference type="InterPro" id="IPR013785">
    <property type="entry name" value="Aldolase_TIM"/>
</dbReference>
<evidence type="ECO:0000256" key="1">
    <source>
        <dbReference type="ARBA" id="ARBA00001917"/>
    </source>
</evidence>
<dbReference type="GO" id="GO:0044205">
    <property type="term" value="P:'de novo' UMP biosynthetic process"/>
    <property type="evidence" value="ECO:0007669"/>
    <property type="project" value="UniProtKB-UniPathway"/>
</dbReference>
<gene>
    <name evidence="8" type="ORF">SAMN05216283_107170</name>
</gene>
<dbReference type="PANTHER" id="PTHR48109:SF3">
    <property type="entry name" value="SLL0744 PROTEIN"/>
    <property type="match status" value="1"/>
</dbReference>
<comment type="cofactor">
    <cofactor evidence="1">
        <name>FMN</name>
        <dbReference type="ChEBI" id="CHEBI:58210"/>
    </cofactor>
</comment>
<dbReference type="EMBL" id="FONW01000007">
    <property type="protein sequence ID" value="SFF48966.1"/>
    <property type="molecule type" value="Genomic_DNA"/>
</dbReference>
<accession>A0A1I2J7R2</accession>
<evidence type="ECO:0000256" key="6">
    <source>
        <dbReference type="ARBA" id="ARBA00023002"/>
    </source>
</evidence>
<proteinExistence type="predicted"/>
<protein>
    <submittedName>
        <fullName evidence="8">Dihydroorotate dehydrogenase (Fumarate)</fullName>
    </submittedName>
</protein>
<comment type="pathway">
    <text evidence="2">Pyrimidine metabolism; UMP biosynthesis via de novo pathway.</text>
</comment>
<keyword evidence="5" id="KW-0665">Pyrimidine biosynthesis</keyword>
<organism evidence="8 9">
    <name type="scientific">Sunxiuqinia elliptica</name>
    <dbReference type="NCBI Taxonomy" id="655355"/>
    <lineage>
        <taxon>Bacteria</taxon>
        <taxon>Pseudomonadati</taxon>
        <taxon>Bacteroidota</taxon>
        <taxon>Bacteroidia</taxon>
        <taxon>Marinilabiliales</taxon>
        <taxon>Prolixibacteraceae</taxon>
        <taxon>Sunxiuqinia</taxon>
    </lineage>
</organism>
<dbReference type="GO" id="GO:0005737">
    <property type="term" value="C:cytoplasm"/>
    <property type="evidence" value="ECO:0007669"/>
    <property type="project" value="InterPro"/>
</dbReference>
<dbReference type="PIRSF" id="PIRSF000164">
    <property type="entry name" value="DHO_oxidase"/>
    <property type="match status" value="1"/>
</dbReference>
<feature type="domain" description="Dihydroorotate dehydrogenase catalytic" evidence="7">
    <location>
        <begin position="93"/>
        <end position="289"/>
    </location>
</feature>
<dbReference type="SUPFAM" id="SSF51395">
    <property type="entry name" value="FMN-linked oxidoreductases"/>
    <property type="match status" value="1"/>
</dbReference>
<dbReference type="InterPro" id="IPR005720">
    <property type="entry name" value="Dihydroorotate_DH_cat"/>
</dbReference>
<dbReference type="Proteomes" id="UP000198964">
    <property type="component" value="Unassembled WGS sequence"/>
</dbReference>
<sequence length="329" mass="36492">MASLTTQFFGIELKSPVVAASCSLTGNIEQIENLAKAGAGAIVLKSLFEEEIDAQLQEELSERKALEPDPEYMDYFDYIIKDENLKNYTNLIKQAKQAVDVPVIASVSCISASDWVVFSRKLEEAGADALELNLFLLPADISRDSAANEQFYFNAITKVLENVGIPVTIKISHYFSNLGQMIQKLSKTGIAGITLFNRFYAPDIDILNEQVVTADVLSQVSDYQMPLRWIGLMADQVDCPLAATTGVHTAETAIKMLLAGAGVVQVASVLYQEGPDYIAKMNEQIKSWMDKKGYDRINDFKGKLANKKKDVVIYERAQFMKYFGGKSYS</sequence>
<dbReference type="Gene3D" id="3.20.20.70">
    <property type="entry name" value="Aldolase class I"/>
    <property type="match status" value="1"/>
</dbReference>
<dbReference type="AlphaFoldDB" id="A0A1I2J7R2"/>
<evidence type="ECO:0000259" key="7">
    <source>
        <dbReference type="Pfam" id="PF01180"/>
    </source>
</evidence>
<dbReference type="InterPro" id="IPR050074">
    <property type="entry name" value="DHO_dehydrogenase"/>
</dbReference>
<evidence type="ECO:0000313" key="9">
    <source>
        <dbReference type="Proteomes" id="UP000198964"/>
    </source>
</evidence>
<reference evidence="8 9" key="1">
    <citation type="submission" date="2016-10" db="EMBL/GenBank/DDBJ databases">
        <authorList>
            <person name="de Groot N.N."/>
        </authorList>
    </citation>
    <scope>NUCLEOTIDE SEQUENCE [LARGE SCALE GENOMIC DNA]</scope>
    <source>
        <strain evidence="8 9">CGMCC 1.9156</strain>
    </source>
</reference>
<keyword evidence="3" id="KW-0285">Flavoprotein</keyword>
<dbReference type="Pfam" id="PF01180">
    <property type="entry name" value="DHO_dh"/>
    <property type="match status" value="1"/>
</dbReference>